<dbReference type="InterPro" id="IPR035979">
    <property type="entry name" value="RBD_domain_sf"/>
</dbReference>
<dbReference type="AlphaFoldDB" id="A0A9Q1FHC7"/>
<dbReference type="InterPro" id="IPR034221">
    <property type="entry name" value="RBM34_RRM2"/>
</dbReference>
<organism evidence="8 9">
    <name type="scientific">Synaphobranchus kaupii</name>
    <name type="common">Kaup's arrowtooth eel</name>
    <dbReference type="NCBI Taxonomy" id="118154"/>
    <lineage>
        <taxon>Eukaryota</taxon>
        <taxon>Metazoa</taxon>
        <taxon>Chordata</taxon>
        <taxon>Craniata</taxon>
        <taxon>Vertebrata</taxon>
        <taxon>Euteleostomi</taxon>
        <taxon>Actinopterygii</taxon>
        <taxon>Neopterygii</taxon>
        <taxon>Teleostei</taxon>
        <taxon>Anguilliformes</taxon>
        <taxon>Synaphobranchidae</taxon>
        <taxon>Synaphobranchus</taxon>
    </lineage>
</organism>
<feature type="domain" description="RRM" evidence="7">
    <location>
        <begin position="162"/>
        <end position="257"/>
    </location>
</feature>
<dbReference type="CDD" id="cd12395">
    <property type="entry name" value="RRM2_RBM34"/>
    <property type="match status" value="1"/>
</dbReference>
<evidence type="ECO:0000256" key="2">
    <source>
        <dbReference type="ARBA" id="ARBA00007077"/>
    </source>
</evidence>
<evidence type="ECO:0000256" key="4">
    <source>
        <dbReference type="ARBA" id="ARBA00023242"/>
    </source>
</evidence>
<dbReference type="PANTHER" id="PTHR23236">
    <property type="entry name" value="EUKARYOTIC TRANSLATION INITIATION FACTOR 4B/4H"/>
    <property type="match status" value="1"/>
</dbReference>
<feature type="compositionally biased region" description="Basic residues" evidence="6">
    <location>
        <begin position="456"/>
        <end position="469"/>
    </location>
</feature>
<proteinExistence type="inferred from homology"/>
<dbReference type="Pfam" id="PF00076">
    <property type="entry name" value="RRM_1"/>
    <property type="match status" value="2"/>
</dbReference>
<dbReference type="SUPFAM" id="SSF54928">
    <property type="entry name" value="RNA-binding domain, RBD"/>
    <property type="match status" value="2"/>
</dbReference>
<evidence type="ECO:0000256" key="6">
    <source>
        <dbReference type="SAM" id="MobiDB-lite"/>
    </source>
</evidence>
<sequence length="476" mass="51521">MEKKSTGNSEPPEALSEQTDGYVVGQISGSLFPKKSTSGSSHLAALFKTESSASSVLFVPAPKPVVKATEKNWEDAGSTGPIVQTQKKATKKEKTAAEKTVENRESALQNADEEEDGVRKVSKKSKRKAVEMVRGGLEEEEGKPARKKKDFNMAEERIKNKRTVFVGNLPVSCTRKALQLLFKELGPIESIRFRSVTREDASMSLKVAAIQRKVHPKRHNINAYVVFKTEEGAQMALQRNGLEIEKGFHIRVDRTSKSASHDHKRSIFVGNLPYDINELPLREHFEECGNVEAVRLVRDRNSGMGKGFGYVLFESIDAVQLALKLDNSQLDGRKIRVKRSVKKEKLKNTATGKGPRAGAAKGPRAGAAKGPRAGAAKGPRAGAAKGPGKGEARAKDSGKAAGTQKGPKRGGFKGRPGKGPQSKPYAGPAQRRFGKPMGGGSFKGEMVTAGGEKAKQGKGLKKKKLKARKRDQAIHI</sequence>
<comment type="caution">
    <text evidence="8">The sequence shown here is derived from an EMBL/GenBank/DDBJ whole genome shotgun (WGS) entry which is preliminary data.</text>
</comment>
<protein>
    <recommendedName>
        <fullName evidence="7">RRM domain-containing protein</fullName>
    </recommendedName>
</protein>
<dbReference type="InterPro" id="IPR000504">
    <property type="entry name" value="RRM_dom"/>
</dbReference>
<evidence type="ECO:0000256" key="3">
    <source>
        <dbReference type="ARBA" id="ARBA00022884"/>
    </source>
</evidence>
<dbReference type="GO" id="GO:0003723">
    <property type="term" value="F:RNA binding"/>
    <property type="evidence" value="ECO:0007669"/>
    <property type="project" value="UniProtKB-UniRule"/>
</dbReference>
<dbReference type="FunFam" id="3.30.70.330:FF:000511">
    <property type="entry name" value="RNA binding motif protein 34"/>
    <property type="match status" value="1"/>
</dbReference>
<feature type="region of interest" description="Disordered" evidence="6">
    <location>
        <begin position="1"/>
        <end position="22"/>
    </location>
</feature>
<keyword evidence="9" id="KW-1185">Reference proteome</keyword>
<name>A0A9Q1FHC7_SYNKA</name>
<feature type="region of interest" description="Disordered" evidence="6">
    <location>
        <begin position="70"/>
        <end position="124"/>
    </location>
</feature>
<feature type="region of interest" description="Disordered" evidence="6">
    <location>
        <begin position="341"/>
        <end position="476"/>
    </location>
</feature>
<evidence type="ECO:0000256" key="5">
    <source>
        <dbReference type="PROSITE-ProRule" id="PRU00176"/>
    </source>
</evidence>
<dbReference type="OrthoDB" id="442677at2759"/>
<gene>
    <name evidence="8" type="ORF">SKAU_G00154700</name>
</gene>
<comment type="subcellular location">
    <subcellularLocation>
        <location evidence="1">Nucleus</location>
        <location evidence="1">Nucleolus</location>
    </subcellularLocation>
</comment>
<keyword evidence="4" id="KW-0539">Nucleus</keyword>
<dbReference type="PANTHER" id="PTHR23236:SF25">
    <property type="entry name" value="RNA-BINDING PROTEIN 34"/>
    <property type="match status" value="1"/>
</dbReference>
<dbReference type="InterPro" id="IPR012677">
    <property type="entry name" value="Nucleotide-bd_a/b_plait_sf"/>
</dbReference>
<feature type="compositionally biased region" description="Low complexity" evidence="6">
    <location>
        <begin position="352"/>
        <end position="386"/>
    </location>
</feature>
<accession>A0A9Q1FHC7</accession>
<evidence type="ECO:0000313" key="9">
    <source>
        <dbReference type="Proteomes" id="UP001152622"/>
    </source>
</evidence>
<comment type="similarity">
    <text evidence="2">Belongs to the RRM RBM34 family.</text>
</comment>
<feature type="compositionally biased region" description="Basic residues" evidence="6">
    <location>
        <begin position="406"/>
        <end position="416"/>
    </location>
</feature>
<feature type="compositionally biased region" description="Basic and acidic residues" evidence="6">
    <location>
        <begin position="388"/>
        <end position="398"/>
    </location>
</feature>
<dbReference type="Proteomes" id="UP001152622">
    <property type="component" value="Chromosome 5"/>
</dbReference>
<evidence type="ECO:0000259" key="7">
    <source>
        <dbReference type="PROSITE" id="PS50102"/>
    </source>
</evidence>
<reference evidence="8" key="1">
    <citation type="journal article" date="2023" name="Science">
        <title>Genome structures resolve the early diversification of teleost fishes.</title>
        <authorList>
            <person name="Parey E."/>
            <person name="Louis A."/>
            <person name="Montfort J."/>
            <person name="Bouchez O."/>
            <person name="Roques C."/>
            <person name="Iampietro C."/>
            <person name="Lluch J."/>
            <person name="Castinel A."/>
            <person name="Donnadieu C."/>
            <person name="Desvignes T."/>
            <person name="Floi Bucao C."/>
            <person name="Jouanno E."/>
            <person name="Wen M."/>
            <person name="Mejri S."/>
            <person name="Dirks R."/>
            <person name="Jansen H."/>
            <person name="Henkel C."/>
            <person name="Chen W.J."/>
            <person name="Zahm M."/>
            <person name="Cabau C."/>
            <person name="Klopp C."/>
            <person name="Thompson A.W."/>
            <person name="Robinson-Rechavi M."/>
            <person name="Braasch I."/>
            <person name="Lecointre G."/>
            <person name="Bobe J."/>
            <person name="Postlethwait J.H."/>
            <person name="Berthelot C."/>
            <person name="Roest Crollius H."/>
            <person name="Guiguen Y."/>
        </authorList>
    </citation>
    <scope>NUCLEOTIDE SEQUENCE</scope>
    <source>
        <strain evidence="8">WJC10195</strain>
    </source>
</reference>
<dbReference type="CDD" id="cd12394">
    <property type="entry name" value="RRM1_RBM34"/>
    <property type="match status" value="1"/>
</dbReference>
<evidence type="ECO:0000313" key="8">
    <source>
        <dbReference type="EMBL" id="KAJ8358945.1"/>
    </source>
</evidence>
<keyword evidence="3 5" id="KW-0694">RNA-binding</keyword>
<feature type="domain" description="RRM" evidence="7">
    <location>
        <begin position="265"/>
        <end position="342"/>
    </location>
</feature>
<dbReference type="SMART" id="SM00360">
    <property type="entry name" value="RRM"/>
    <property type="match status" value="2"/>
</dbReference>
<feature type="compositionally biased region" description="Basic and acidic residues" evidence="6">
    <location>
        <begin position="92"/>
        <end position="105"/>
    </location>
</feature>
<evidence type="ECO:0000256" key="1">
    <source>
        <dbReference type="ARBA" id="ARBA00004604"/>
    </source>
</evidence>
<dbReference type="EMBL" id="JAINUF010000005">
    <property type="protein sequence ID" value="KAJ8358945.1"/>
    <property type="molecule type" value="Genomic_DNA"/>
</dbReference>
<dbReference type="PROSITE" id="PS50102">
    <property type="entry name" value="RRM"/>
    <property type="match status" value="2"/>
</dbReference>
<dbReference type="Gene3D" id="3.30.70.330">
    <property type="match status" value="2"/>
</dbReference>